<evidence type="ECO:0000313" key="3">
    <source>
        <dbReference type="EMBL" id="RRJ20206.1"/>
    </source>
</evidence>
<sequence length="154" mass="17855">MTFNWILATLAAVLILGGLSFYLGRLLWLIKQQELKQQQVVAAKNANLTESIVLIAKAMREEQCELSEGALRIWVLLDHLQLANKPDAVQAYPGLFKMYDVVKDMPTHQARKERDKKEIRHLDYLREQAEINLKAEIMADVHKLLEFFQKPQQK</sequence>
<dbReference type="OrthoDB" id="5293867at2"/>
<gene>
    <name evidence="3" type="ORF">EIK76_11815</name>
</gene>
<name>A0A3P3QGC2_9GAMM</name>
<dbReference type="Proteomes" id="UP000276260">
    <property type="component" value="Unassembled WGS sequence"/>
</dbReference>
<protein>
    <submittedName>
        <fullName evidence="3">DUF2489 domain-containing protein</fullName>
    </submittedName>
</protein>
<evidence type="ECO:0000256" key="1">
    <source>
        <dbReference type="SAM" id="Phobius"/>
    </source>
</evidence>
<reference evidence="3 4" key="1">
    <citation type="submission" date="2018-11" db="EMBL/GenBank/DDBJ databases">
        <title>Draft genome analysis of Rheinheimera mesophila isolated from an industrial waste site.</title>
        <authorList>
            <person name="Yu Q."/>
            <person name="Qi Y."/>
            <person name="Zhang H."/>
            <person name="Lu Y."/>
            <person name="Pu J."/>
        </authorList>
    </citation>
    <scope>NUCLEOTIDE SEQUENCE [LARGE SCALE GENOMIC DNA]</scope>
    <source>
        <strain evidence="3 4">IITR13</strain>
    </source>
</reference>
<comment type="caution">
    <text evidence="3">The sequence shown here is derived from an EMBL/GenBank/DDBJ whole genome shotgun (WGS) entry which is preliminary data.</text>
</comment>
<evidence type="ECO:0000313" key="4">
    <source>
        <dbReference type="Proteomes" id="UP000276260"/>
    </source>
</evidence>
<dbReference type="RefSeq" id="WP_046520343.1">
    <property type="nucleotide sequence ID" value="NZ_LAVS01000032.1"/>
</dbReference>
<proteinExistence type="predicted"/>
<accession>A0A3P3QGC2</accession>
<dbReference type="AlphaFoldDB" id="A0A3P3QGC2"/>
<dbReference type="EMBL" id="RRCF01000003">
    <property type="protein sequence ID" value="RRJ20206.1"/>
    <property type="molecule type" value="Genomic_DNA"/>
</dbReference>
<feature type="domain" description="DUF2489" evidence="2">
    <location>
        <begin position="18"/>
        <end position="144"/>
    </location>
</feature>
<keyword evidence="1" id="KW-0812">Transmembrane</keyword>
<organism evidence="3 4">
    <name type="scientific">Rheinheimera mesophila</name>
    <dbReference type="NCBI Taxonomy" id="1547515"/>
    <lineage>
        <taxon>Bacteria</taxon>
        <taxon>Pseudomonadati</taxon>
        <taxon>Pseudomonadota</taxon>
        <taxon>Gammaproteobacteria</taxon>
        <taxon>Chromatiales</taxon>
        <taxon>Chromatiaceae</taxon>
        <taxon>Rheinheimera</taxon>
    </lineage>
</organism>
<dbReference type="InterPro" id="IPR019617">
    <property type="entry name" value="DUF2489"/>
</dbReference>
<evidence type="ECO:0000259" key="2">
    <source>
        <dbReference type="Pfam" id="PF10675"/>
    </source>
</evidence>
<dbReference type="Pfam" id="PF10675">
    <property type="entry name" value="DUF2489"/>
    <property type="match status" value="1"/>
</dbReference>
<keyword evidence="1" id="KW-1133">Transmembrane helix</keyword>
<keyword evidence="4" id="KW-1185">Reference proteome</keyword>
<keyword evidence="1" id="KW-0472">Membrane</keyword>
<feature type="transmembrane region" description="Helical" evidence="1">
    <location>
        <begin position="6"/>
        <end position="28"/>
    </location>
</feature>